<feature type="transmembrane region" description="Helical" evidence="8">
    <location>
        <begin position="276"/>
        <end position="295"/>
    </location>
</feature>
<keyword evidence="2" id="KW-1003">Cell membrane</keyword>
<evidence type="ECO:0000313" key="10">
    <source>
        <dbReference type="EMBL" id="QPC80967.1"/>
    </source>
</evidence>
<feature type="transmembrane region" description="Helical" evidence="8">
    <location>
        <begin position="218"/>
        <end position="237"/>
    </location>
</feature>
<proteinExistence type="predicted"/>
<evidence type="ECO:0000259" key="9">
    <source>
        <dbReference type="Pfam" id="PF13231"/>
    </source>
</evidence>
<dbReference type="InterPro" id="IPR038731">
    <property type="entry name" value="RgtA/B/C-like"/>
</dbReference>
<feature type="domain" description="Glycosyltransferase RgtA/B/C/D-like" evidence="9">
    <location>
        <begin position="77"/>
        <end position="220"/>
    </location>
</feature>
<gene>
    <name evidence="10" type="ORF">G4Y79_14765</name>
</gene>
<dbReference type="Proteomes" id="UP000594468">
    <property type="component" value="Chromosome"/>
</dbReference>
<feature type="transmembrane region" description="Helical" evidence="8">
    <location>
        <begin position="358"/>
        <end position="375"/>
    </location>
</feature>
<dbReference type="Pfam" id="PF13231">
    <property type="entry name" value="PMT_2"/>
    <property type="match status" value="1"/>
</dbReference>
<keyword evidence="3" id="KW-0328">Glycosyltransferase</keyword>
<dbReference type="InterPro" id="IPR050297">
    <property type="entry name" value="LipidA_mod_glycosyltrf_83"/>
</dbReference>
<name>A0A7S8ICX2_9CHLR</name>
<evidence type="ECO:0000256" key="6">
    <source>
        <dbReference type="ARBA" id="ARBA00022989"/>
    </source>
</evidence>
<protein>
    <submittedName>
        <fullName evidence="10">Glycosyltransferase family 39 protein</fullName>
    </submittedName>
</protein>
<feature type="transmembrane region" description="Helical" evidence="8">
    <location>
        <begin position="176"/>
        <end position="206"/>
    </location>
</feature>
<keyword evidence="5 8" id="KW-0812">Transmembrane</keyword>
<evidence type="ECO:0000313" key="11">
    <source>
        <dbReference type="Proteomes" id="UP000594468"/>
    </source>
</evidence>
<dbReference type="RefSeq" id="WP_195169041.1">
    <property type="nucleotide sequence ID" value="NZ_CP062983.1"/>
</dbReference>
<dbReference type="GO" id="GO:0009103">
    <property type="term" value="P:lipopolysaccharide biosynthetic process"/>
    <property type="evidence" value="ECO:0007669"/>
    <property type="project" value="UniProtKB-ARBA"/>
</dbReference>
<dbReference type="PANTHER" id="PTHR33908">
    <property type="entry name" value="MANNOSYLTRANSFERASE YKCB-RELATED"/>
    <property type="match status" value="1"/>
</dbReference>
<dbReference type="KEGG" id="pmet:G4Y79_14765"/>
<evidence type="ECO:0000256" key="4">
    <source>
        <dbReference type="ARBA" id="ARBA00022679"/>
    </source>
</evidence>
<feature type="transmembrane region" description="Helical" evidence="8">
    <location>
        <begin position="97"/>
        <end position="117"/>
    </location>
</feature>
<reference evidence="10 11" key="1">
    <citation type="submission" date="2020-02" db="EMBL/GenBank/DDBJ databases">
        <authorList>
            <person name="Zheng R.K."/>
            <person name="Sun C.M."/>
        </authorList>
    </citation>
    <scope>NUCLEOTIDE SEQUENCE [LARGE SCALE GENOMIC DNA]</scope>
    <source>
        <strain evidence="11">rifampicinis</strain>
    </source>
</reference>
<dbReference type="GO" id="GO:0016763">
    <property type="term" value="F:pentosyltransferase activity"/>
    <property type="evidence" value="ECO:0007669"/>
    <property type="project" value="TreeGrafter"/>
</dbReference>
<organism evidence="10 11">
    <name type="scientific">Phototrophicus methaneseepsis</name>
    <dbReference type="NCBI Taxonomy" id="2710758"/>
    <lineage>
        <taxon>Bacteria</taxon>
        <taxon>Bacillati</taxon>
        <taxon>Chloroflexota</taxon>
        <taxon>Candidatus Thermofontia</taxon>
        <taxon>Phototrophicales</taxon>
        <taxon>Phototrophicaceae</taxon>
        <taxon>Phototrophicus</taxon>
    </lineage>
</organism>
<accession>A0A7S8ICX2</accession>
<dbReference type="EMBL" id="CP062983">
    <property type="protein sequence ID" value="QPC80967.1"/>
    <property type="molecule type" value="Genomic_DNA"/>
</dbReference>
<feature type="transmembrane region" description="Helical" evidence="8">
    <location>
        <begin position="249"/>
        <end position="270"/>
    </location>
</feature>
<dbReference type="AlphaFoldDB" id="A0A7S8ICX2"/>
<feature type="transmembrane region" description="Helical" evidence="8">
    <location>
        <begin position="331"/>
        <end position="351"/>
    </location>
</feature>
<evidence type="ECO:0000256" key="8">
    <source>
        <dbReference type="SAM" id="Phobius"/>
    </source>
</evidence>
<evidence type="ECO:0000256" key="7">
    <source>
        <dbReference type="ARBA" id="ARBA00023136"/>
    </source>
</evidence>
<keyword evidence="11" id="KW-1185">Reference proteome</keyword>
<dbReference type="PANTHER" id="PTHR33908:SF11">
    <property type="entry name" value="MEMBRANE PROTEIN"/>
    <property type="match status" value="1"/>
</dbReference>
<evidence type="ECO:0000256" key="2">
    <source>
        <dbReference type="ARBA" id="ARBA00022475"/>
    </source>
</evidence>
<keyword evidence="4 10" id="KW-0808">Transferase</keyword>
<feature type="transmembrane region" description="Helical" evidence="8">
    <location>
        <begin position="302"/>
        <end position="325"/>
    </location>
</feature>
<evidence type="ECO:0000256" key="1">
    <source>
        <dbReference type="ARBA" id="ARBA00004651"/>
    </source>
</evidence>
<feature type="transmembrane region" description="Helical" evidence="8">
    <location>
        <begin position="126"/>
        <end position="144"/>
    </location>
</feature>
<sequence>MLRRYNSHIILVAIILLGFALRVYRLDALPFRGDEAFTVQNWVIQPLSSALINIEIDDPDATTDRNIEPPLVVNDPHPPLAYTLYHVWGAFVGLSELAIRMLPVLANTVGIAAMYALGKRIWGKRVGLLAALLWAIHPFEIWHAQDARNYGIWPAMSVTAIWLAVRALTINRPRDWVLYVIAGLIAIYTYYLEMFILAALNVYVLVTYIRERGTLKRWIISQAIIWGTFALWLLYFLNILRQSKMYSGTAGGFSLETLLTLFLPSLSFGQTLPADFMSGIAPILLVILILCMVYIARKNRRVAIFLGALIVVPVIAISIVSSFLPVYAPRYILGIVPAILLLITITSTELMTTKPTRWLGGLLISVWVALSLVSLNNHFHDATFYKVDEWRSVATYLDHMTQSDDLIIQTTSDAGFGYYYQQTGNPTDEMGLPFNKEHETSAIEAILAEGLATYDRYWIVARTNPEWPNRNVIENWLNTHMQRALVAAPGGIDVQLYLPWDVAPDEVPDGPSAQFEETALVHGARIFPPDSNQTITVWVYWEALQSTETPLKGFVHLVGDVNPATGGPLWAQDDQEPQDGGAATTTWQPGQIYRDIYTIDIANIPAGDYELLLGLYEQENGIRLTADAGGDALSLGTITLP</sequence>
<keyword evidence="7 8" id="KW-0472">Membrane</keyword>
<keyword evidence="6 8" id="KW-1133">Transmembrane helix</keyword>
<evidence type="ECO:0000256" key="5">
    <source>
        <dbReference type="ARBA" id="ARBA00022692"/>
    </source>
</evidence>
<feature type="transmembrane region" description="Helical" evidence="8">
    <location>
        <begin position="150"/>
        <end position="169"/>
    </location>
</feature>
<dbReference type="GO" id="GO:0005886">
    <property type="term" value="C:plasma membrane"/>
    <property type="evidence" value="ECO:0007669"/>
    <property type="project" value="UniProtKB-SubCell"/>
</dbReference>
<comment type="subcellular location">
    <subcellularLocation>
        <location evidence="1">Cell membrane</location>
        <topology evidence="1">Multi-pass membrane protein</topology>
    </subcellularLocation>
</comment>
<evidence type="ECO:0000256" key="3">
    <source>
        <dbReference type="ARBA" id="ARBA00022676"/>
    </source>
</evidence>